<feature type="domain" description="Zn(2)-C6 fungal-type" evidence="6">
    <location>
        <begin position="30"/>
        <end position="63"/>
    </location>
</feature>
<dbReference type="AlphaFoldDB" id="A0A2T2N412"/>
<evidence type="ECO:0000256" key="4">
    <source>
        <dbReference type="ARBA" id="ARBA00023242"/>
    </source>
</evidence>
<organism evidence="7 8">
    <name type="scientific">Corynespora cassiicola Philippines</name>
    <dbReference type="NCBI Taxonomy" id="1448308"/>
    <lineage>
        <taxon>Eukaryota</taxon>
        <taxon>Fungi</taxon>
        <taxon>Dikarya</taxon>
        <taxon>Ascomycota</taxon>
        <taxon>Pezizomycotina</taxon>
        <taxon>Dothideomycetes</taxon>
        <taxon>Pleosporomycetidae</taxon>
        <taxon>Pleosporales</taxon>
        <taxon>Corynesporascaceae</taxon>
        <taxon>Corynespora</taxon>
    </lineage>
</organism>
<sequence>MDTLEEQAATVPPNQEAPTRRNKVRKGTRSCWECKRRKIRCRFSSSEADTCIGCQRRRAPCVSQDLPEDLAPVKIGHRHLSERLSRVEDILCDLLAGNHSSAISRLPGEPRHLANGSPAQLVTATPRANEPAPPMLAESLGESTPSSTRFTPESQVPSDQSDIETRTLHHLFAAFPVKNDTRALLKASSRPALYTYLVNTQPHAKLTRETLAAPYPLTRLSAPNIHPVNLARMMLIFAITLQSPCGEKIVGLSETASVLMGRLVTAATTWITMKEEMHGTVECLVCIVLEGVFKTNNGNIRQAWSVYRRAMAVAQMMGLHRTPTPPLKRIDPEFVVDPGFLWFRIVYMDRYLSLLLGLPQGTPDKSMGAPSALRYELPLGRFERQLTVIASRILERNDGVFDASNIKTTQSIDTELLGVSKSMPASFWRPASFLQLIPGSPDALLETLLHLPYMMHGIDINPNQGYSLITCVNASREIMTRFIAHRAFNPMSSCSRPVDFFALLAAMTLLLAHLDAHQYQGTTNFLAHQRLSDRAMSNQALERMAIMGQFNGDSTTEHSVRLIRRLLKLEADAAEGSSYTAVSVVENEYGGQESADRNSEELSLHIPYLGVIKITRQGLIALGLSIENPAAPPHQNPHTEFPTRRQTSSVLNNSPTDGQQTPGQISAMPQNDTFTNAQSQSPGYHGQSMAQYSNQLQDDDCTLQANSELPSIAAGIDD</sequence>
<evidence type="ECO:0000259" key="6">
    <source>
        <dbReference type="PROSITE" id="PS50048"/>
    </source>
</evidence>
<dbReference type="CDD" id="cd12148">
    <property type="entry name" value="fungal_TF_MHR"/>
    <property type="match status" value="1"/>
</dbReference>
<dbReference type="GO" id="GO:0003677">
    <property type="term" value="F:DNA binding"/>
    <property type="evidence" value="ECO:0007669"/>
    <property type="project" value="InterPro"/>
</dbReference>
<dbReference type="PANTHER" id="PTHR47840:SF1">
    <property type="entry name" value="ZN(II)2CYS6 TRANSCRIPTION FACTOR (EUROFUNG)"/>
    <property type="match status" value="1"/>
</dbReference>
<dbReference type="PROSITE" id="PS50048">
    <property type="entry name" value="ZN2_CY6_FUNGAL_2"/>
    <property type="match status" value="1"/>
</dbReference>
<dbReference type="EMBL" id="KZ678150">
    <property type="protein sequence ID" value="PSN60144.1"/>
    <property type="molecule type" value="Genomic_DNA"/>
</dbReference>
<dbReference type="Proteomes" id="UP000240883">
    <property type="component" value="Unassembled WGS sequence"/>
</dbReference>
<dbReference type="Gene3D" id="4.10.240.10">
    <property type="entry name" value="Zn(2)-C6 fungal-type DNA-binding domain"/>
    <property type="match status" value="1"/>
</dbReference>
<feature type="compositionally biased region" description="Polar residues" evidence="5">
    <location>
        <begin position="644"/>
        <end position="696"/>
    </location>
</feature>
<protein>
    <submittedName>
        <fullName evidence="7">C6 zinc finger domain protein</fullName>
    </submittedName>
</protein>
<keyword evidence="3" id="KW-0804">Transcription</keyword>
<evidence type="ECO:0000313" key="7">
    <source>
        <dbReference type="EMBL" id="PSN60144.1"/>
    </source>
</evidence>
<dbReference type="PANTHER" id="PTHR47840">
    <property type="entry name" value="ZN(II)2CYS6 TRANSCRIPTION FACTOR (EUROFUNG)-RELATED"/>
    <property type="match status" value="1"/>
</dbReference>
<dbReference type="GO" id="GO:0000981">
    <property type="term" value="F:DNA-binding transcription factor activity, RNA polymerase II-specific"/>
    <property type="evidence" value="ECO:0007669"/>
    <property type="project" value="InterPro"/>
</dbReference>
<dbReference type="Pfam" id="PF00172">
    <property type="entry name" value="Zn_clus"/>
    <property type="match status" value="1"/>
</dbReference>
<keyword evidence="1" id="KW-0479">Metal-binding</keyword>
<keyword evidence="2" id="KW-0805">Transcription regulation</keyword>
<dbReference type="PROSITE" id="PS00463">
    <property type="entry name" value="ZN2_CY6_FUNGAL_1"/>
    <property type="match status" value="1"/>
</dbReference>
<dbReference type="InterPro" id="IPR001138">
    <property type="entry name" value="Zn2Cys6_DnaBD"/>
</dbReference>
<reference evidence="7 8" key="1">
    <citation type="journal article" date="2018" name="Front. Microbiol.">
        <title>Genome-Wide Analysis of Corynespora cassiicola Leaf Fall Disease Putative Effectors.</title>
        <authorList>
            <person name="Lopez D."/>
            <person name="Ribeiro S."/>
            <person name="Label P."/>
            <person name="Fumanal B."/>
            <person name="Venisse J.S."/>
            <person name="Kohler A."/>
            <person name="de Oliveira R.R."/>
            <person name="Labutti K."/>
            <person name="Lipzen A."/>
            <person name="Lail K."/>
            <person name="Bauer D."/>
            <person name="Ohm R.A."/>
            <person name="Barry K.W."/>
            <person name="Spatafora J."/>
            <person name="Grigoriev I.V."/>
            <person name="Martin F.M."/>
            <person name="Pujade-Renaud V."/>
        </authorList>
    </citation>
    <scope>NUCLEOTIDE SEQUENCE [LARGE SCALE GENOMIC DNA]</scope>
    <source>
        <strain evidence="7 8">Philippines</strain>
    </source>
</reference>
<evidence type="ECO:0000256" key="5">
    <source>
        <dbReference type="SAM" id="MobiDB-lite"/>
    </source>
</evidence>
<evidence type="ECO:0000256" key="3">
    <source>
        <dbReference type="ARBA" id="ARBA00023163"/>
    </source>
</evidence>
<gene>
    <name evidence="7" type="ORF">BS50DRAFT_614155</name>
</gene>
<feature type="compositionally biased region" description="Polar residues" evidence="5">
    <location>
        <begin position="141"/>
        <end position="159"/>
    </location>
</feature>
<evidence type="ECO:0000256" key="1">
    <source>
        <dbReference type="ARBA" id="ARBA00022723"/>
    </source>
</evidence>
<dbReference type="SMART" id="SM00066">
    <property type="entry name" value="GAL4"/>
    <property type="match status" value="1"/>
</dbReference>
<dbReference type="STRING" id="1448308.A0A2T2N412"/>
<dbReference type="InterPro" id="IPR007219">
    <property type="entry name" value="XnlR_reg_dom"/>
</dbReference>
<dbReference type="GO" id="GO:0008270">
    <property type="term" value="F:zinc ion binding"/>
    <property type="evidence" value="ECO:0007669"/>
    <property type="project" value="InterPro"/>
</dbReference>
<dbReference type="OrthoDB" id="5392779at2759"/>
<evidence type="ECO:0000256" key="2">
    <source>
        <dbReference type="ARBA" id="ARBA00023015"/>
    </source>
</evidence>
<dbReference type="SMART" id="SM00906">
    <property type="entry name" value="Fungal_trans"/>
    <property type="match status" value="1"/>
</dbReference>
<dbReference type="SUPFAM" id="SSF57701">
    <property type="entry name" value="Zn2/Cys6 DNA-binding domain"/>
    <property type="match status" value="1"/>
</dbReference>
<dbReference type="InterPro" id="IPR036864">
    <property type="entry name" value="Zn2-C6_fun-type_DNA-bd_sf"/>
</dbReference>
<dbReference type="GO" id="GO:0006351">
    <property type="term" value="P:DNA-templated transcription"/>
    <property type="evidence" value="ECO:0007669"/>
    <property type="project" value="InterPro"/>
</dbReference>
<proteinExistence type="predicted"/>
<accession>A0A2T2N412</accession>
<keyword evidence="4" id="KW-0539">Nucleus</keyword>
<evidence type="ECO:0000313" key="8">
    <source>
        <dbReference type="Proteomes" id="UP000240883"/>
    </source>
</evidence>
<feature type="region of interest" description="Disordered" evidence="5">
    <location>
        <begin position="1"/>
        <end position="22"/>
    </location>
</feature>
<name>A0A2T2N412_CORCC</name>
<dbReference type="CDD" id="cd00067">
    <property type="entry name" value="GAL4"/>
    <property type="match status" value="1"/>
</dbReference>
<feature type="region of interest" description="Disordered" evidence="5">
    <location>
        <begin position="630"/>
        <end position="718"/>
    </location>
</feature>
<keyword evidence="8" id="KW-1185">Reference proteome</keyword>
<feature type="region of interest" description="Disordered" evidence="5">
    <location>
        <begin position="125"/>
        <end position="159"/>
    </location>
</feature>